<organism evidence="6 7">
    <name type="scientific">Thiocapsa rosea</name>
    <dbReference type="NCBI Taxonomy" id="69360"/>
    <lineage>
        <taxon>Bacteria</taxon>
        <taxon>Pseudomonadati</taxon>
        <taxon>Pseudomonadota</taxon>
        <taxon>Gammaproteobacteria</taxon>
        <taxon>Chromatiales</taxon>
        <taxon>Chromatiaceae</taxon>
        <taxon>Thiocapsa</taxon>
    </lineage>
</organism>
<feature type="coiled-coil region" evidence="4">
    <location>
        <begin position="88"/>
        <end position="115"/>
    </location>
</feature>
<accession>A0A495V9P2</accession>
<evidence type="ECO:0000256" key="4">
    <source>
        <dbReference type="SAM" id="Coils"/>
    </source>
</evidence>
<dbReference type="Proteomes" id="UP000274556">
    <property type="component" value="Unassembled WGS sequence"/>
</dbReference>
<evidence type="ECO:0000256" key="5">
    <source>
        <dbReference type="SAM" id="MobiDB-lite"/>
    </source>
</evidence>
<dbReference type="RefSeq" id="WP_120798285.1">
    <property type="nucleotide sequence ID" value="NZ_RBXL01000001.1"/>
</dbReference>
<feature type="region of interest" description="Disordered" evidence="5">
    <location>
        <begin position="1"/>
        <end position="20"/>
    </location>
</feature>
<comment type="similarity">
    <text evidence="3">Belongs to the gas vesicle GvpK family.</text>
</comment>
<sequence length="127" mass="13922">MSDTRTGTAPSSAASAAPDTSTLQRANLLADLLETKVAAAGRRIDIDPERVQRGLGQLVLTVVKLLHVLLERQAIRRVDGGDLDEDEIEQLGLALMRQSEEIERLRRLLGLEEQDLNLDLGPLGKLF</sequence>
<keyword evidence="4" id="KW-0175">Coiled coil</keyword>
<dbReference type="InterPro" id="IPR007805">
    <property type="entry name" value="GvpK"/>
</dbReference>
<dbReference type="Pfam" id="PF05121">
    <property type="entry name" value="GvpK"/>
    <property type="match status" value="1"/>
</dbReference>
<comment type="caution">
    <text evidence="6">The sequence shown here is derived from an EMBL/GenBank/DDBJ whole genome shotgun (WGS) entry which is preliminary data.</text>
</comment>
<evidence type="ECO:0000313" key="7">
    <source>
        <dbReference type="Proteomes" id="UP000274556"/>
    </source>
</evidence>
<dbReference type="AlphaFoldDB" id="A0A495V9P2"/>
<dbReference type="PANTHER" id="PTHR40137:SF2">
    <property type="entry name" value="PROTEIN GVPK 1"/>
    <property type="match status" value="1"/>
</dbReference>
<evidence type="ECO:0000313" key="6">
    <source>
        <dbReference type="EMBL" id="RKT46121.1"/>
    </source>
</evidence>
<dbReference type="OrthoDB" id="5772958at2"/>
<evidence type="ECO:0000256" key="3">
    <source>
        <dbReference type="ARBA" id="ARBA00035659"/>
    </source>
</evidence>
<evidence type="ECO:0000256" key="2">
    <source>
        <dbReference type="ARBA" id="ARBA00035108"/>
    </source>
</evidence>
<gene>
    <name evidence="6" type="ORF">BDD21_3619</name>
</gene>
<protein>
    <submittedName>
        <fullName evidence="6">Gas vesicle protein GvpK</fullName>
    </submittedName>
</protein>
<comment type="subcellular location">
    <subcellularLocation>
        <location evidence="2">Gas vesicle</location>
    </subcellularLocation>
</comment>
<keyword evidence="7" id="KW-1185">Reference proteome</keyword>
<name>A0A495V9P2_9GAMM</name>
<dbReference type="GO" id="GO:0031411">
    <property type="term" value="C:gas vesicle"/>
    <property type="evidence" value="ECO:0007669"/>
    <property type="project" value="UniProtKB-SubCell"/>
</dbReference>
<keyword evidence="1" id="KW-0304">Gas vesicle</keyword>
<evidence type="ECO:0000256" key="1">
    <source>
        <dbReference type="ARBA" id="ARBA00022987"/>
    </source>
</evidence>
<dbReference type="EMBL" id="RBXL01000001">
    <property type="protein sequence ID" value="RKT46121.1"/>
    <property type="molecule type" value="Genomic_DNA"/>
</dbReference>
<dbReference type="GO" id="GO:0031412">
    <property type="term" value="P:gas vesicle organization"/>
    <property type="evidence" value="ECO:0007669"/>
    <property type="project" value="InterPro"/>
</dbReference>
<reference evidence="6 7" key="1">
    <citation type="submission" date="2018-10" db="EMBL/GenBank/DDBJ databases">
        <title>Genomic Encyclopedia of Archaeal and Bacterial Type Strains, Phase II (KMG-II): from individual species to whole genera.</title>
        <authorList>
            <person name="Goeker M."/>
        </authorList>
    </citation>
    <scope>NUCLEOTIDE SEQUENCE [LARGE SCALE GENOMIC DNA]</scope>
    <source>
        <strain evidence="6 7">DSM 235</strain>
    </source>
</reference>
<dbReference type="PANTHER" id="PTHR40137">
    <property type="entry name" value="PROTEIN GVPK 1"/>
    <property type="match status" value="1"/>
</dbReference>
<proteinExistence type="inferred from homology"/>